<dbReference type="Proteomes" id="UP000184368">
    <property type="component" value="Unassembled WGS sequence"/>
</dbReference>
<accession>A0A1M5AAJ8</accession>
<dbReference type="SUPFAM" id="SSF49452">
    <property type="entry name" value="Starch-binding domain-like"/>
    <property type="match status" value="1"/>
</dbReference>
<dbReference type="EMBL" id="FQUO01000006">
    <property type="protein sequence ID" value="SHF27331.1"/>
    <property type="molecule type" value="Genomic_DNA"/>
</dbReference>
<evidence type="ECO:0008006" key="3">
    <source>
        <dbReference type="Google" id="ProtNLM"/>
    </source>
</evidence>
<protein>
    <recommendedName>
        <fullName evidence="3">Carboxypeptidase regulatory-like domain-containing protein</fullName>
    </recommendedName>
</protein>
<gene>
    <name evidence="1" type="ORF">SAMN05444008_106187</name>
</gene>
<proteinExistence type="predicted"/>
<keyword evidence="2" id="KW-1185">Reference proteome</keyword>
<organism evidence="1 2">
    <name type="scientific">Cnuella takakiae</name>
    <dbReference type="NCBI Taxonomy" id="1302690"/>
    <lineage>
        <taxon>Bacteria</taxon>
        <taxon>Pseudomonadati</taxon>
        <taxon>Bacteroidota</taxon>
        <taxon>Chitinophagia</taxon>
        <taxon>Chitinophagales</taxon>
        <taxon>Chitinophagaceae</taxon>
        <taxon>Cnuella</taxon>
    </lineage>
</organism>
<name>A0A1M5AAJ8_9BACT</name>
<dbReference type="Gene3D" id="2.60.40.1120">
    <property type="entry name" value="Carboxypeptidase-like, regulatory domain"/>
    <property type="match status" value="1"/>
</dbReference>
<reference evidence="1 2" key="1">
    <citation type="submission" date="2016-11" db="EMBL/GenBank/DDBJ databases">
        <authorList>
            <person name="Jaros S."/>
            <person name="Januszkiewicz K."/>
            <person name="Wedrychowicz H."/>
        </authorList>
    </citation>
    <scope>NUCLEOTIDE SEQUENCE [LARGE SCALE GENOMIC DNA]</scope>
    <source>
        <strain evidence="1 2">DSM 26897</strain>
    </source>
</reference>
<dbReference type="OrthoDB" id="676304at2"/>
<sequence>MKNVKFALIGLAMATTGLLSFNEIQKVGIKGKVTPAEGAKQAWAISATDTLKTTIADGAFQFNDVSEGVYRIVVEAKAPYKHAAKDSVVVSGAETTDVGEIALQQ</sequence>
<dbReference type="AlphaFoldDB" id="A0A1M5AAJ8"/>
<evidence type="ECO:0000313" key="2">
    <source>
        <dbReference type="Proteomes" id="UP000184368"/>
    </source>
</evidence>
<dbReference type="GO" id="GO:0030246">
    <property type="term" value="F:carbohydrate binding"/>
    <property type="evidence" value="ECO:0007669"/>
    <property type="project" value="InterPro"/>
</dbReference>
<dbReference type="InterPro" id="IPR013784">
    <property type="entry name" value="Carb-bd-like_fold"/>
</dbReference>
<dbReference type="RefSeq" id="WP_073042468.1">
    <property type="nucleotide sequence ID" value="NZ_FQUO01000006.1"/>
</dbReference>
<evidence type="ECO:0000313" key="1">
    <source>
        <dbReference type="EMBL" id="SHF27331.1"/>
    </source>
</evidence>